<reference evidence="2" key="1">
    <citation type="journal article" date="2024" name="Front. Bioeng. Biotechnol.">
        <title>Genome-scale model development and genomic sequencing of the oleaginous clade Lipomyces.</title>
        <authorList>
            <person name="Czajka J.J."/>
            <person name="Han Y."/>
            <person name="Kim J."/>
            <person name="Mondo S.J."/>
            <person name="Hofstad B.A."/>
            <person name="Robles A."/>
            <person name="Haridas S."/>
            <person name="Riley R."/>
            <person name="LaButti K."/>
            <person name="Pangilinan J."/>
            <person name="Andreopoulos W."/>
            <person name="Lipzen A."/>
            <person name="Yan J."/>
            <person name="Wang M."/>
            <person name="Ng V."/>
            <person name="Grigoriev I.V."/>
            <person name="Spatafora J.W."/>
            <person name="Magnuson J.K."/>
            <person name="Baker S.E."/>
            <person name="Pomraning K.R."/>
        </authorList>
    </citation>
    <scope>NUCLEOTIDE SEQUENCE [LARGE SCALE GENOMIC DNA]</scope>
    <source>
        <strain evidence="2">CBS 10300</strain>
    </source>
</reference>
<sequence>MFQVLGPTASPPQKIVLPSSSPGQIEYYMKQPLDDYTYISSMSLSTTASHLPTPTRKVGRPRKNRAGVIAVVPPSGIPLRAPNGPQTPPPTASREHHDLSQSQIPATPQSNQRRSTGSKTVPGPFITPQSSSRPHTLDVSLSSNRPWSSSSPLTSPGGNGLGIFVNQAIQPPHHVDPSMIYPDQKEVQAANMHSTYTTLFRSPIQYPPYLGKRSLSDFAALSSNAMYGTKERKRASTRNRSRTDEYRKSLSPTTVTQPPTPASVICFTVSETGQAVIECKESPATPGLRSRVMSSSTSISTLSSSTSPSLSDHHEDDGVSEAETEIFDSKGDGMLHSDARIAMAKVIRRQQSLLQQYREQLAGGEQQNMESSERKRKHHRIDHHDRKVKPHDGSGEIVKSEKSPASSIDLANSSSMAVHPTQSTLGIMHQESFASQQLRVSKAQRLHTQPLEALHDQAQHQQSQAQQLQMWHSPAEDTTREPPKRKRGRPPKKQELQCKGKDGDGVTRCVCGQNDWWATPMVQCDSCTCWLHMSCVNLDPRLRIVGAWYCPLCTYGVQTPAY</sequence>
<name>A0ACC3TYF3_9ASCO</name>
<comment type="caution">
    <text evidence="1">The sequence shown here is derived from an EMBL/GenBank/DDBJ whole genome shotgun (WGS) entry which is preliminary data.</text>
</comment>
<keyword evidence="2" id="KW-1185">Reference proteome</keyword>
<dbReference type="Proteomes" id="UP001489719">
    <property type="component" value="Unassembled WGS sequence"/>
</dbReference>
<protein>
    <submittedName>
        <fullName evidence="1">Uncharacterized protein</fullName>
    </submittedName>
</protein>
<dbReference type="EMBL" id="MU970036">
    <property type="protein sequence ID" value="KAK9326041.1"/>
    <property type="molecule type" value="Genomic_DNA"/>
</dbReference>
<evidence type="ECO:0000313" key="1">
    <source>
        <dbReference type="EMBL" id="KAK9326041.1"/>
    </source>
</evidence>
<organism evidence="1 2">
    <name type="scientific">Lipomyces orientalis</name>
    <dbReference type="NCBI Taxonomy" id="1233043"/>
    <lineage>
        <taxon>Eukaryota</taxon>
        <taxon>Fungi</taxon>
        <taxon>Dikarya</taxon>
        <taxon>Ascomycota</taxon>
        <taxon>Saccharomycotina</taxon>
        <taxon>Lipomycetes</taxon>
        <taxon>Lipomycetales</taxon>
        <taxon>Lipomycetaceae</taxon>
        <taxon>Lipomyces</taxon>
    </lineage>
</organism>
<gene>
    <name evidence="1" type="ORF">V1517DRAFT_312514</name>
</gene>
<proteinExistence type="predicted"/>
<accession>A0ACC3TYF3</accession>
<evidence type="ECO:0000313" key="2">
    <source>
        <dbReference type="Proteomes" id="UP001489719"/>
    </source>
</evidence>